<organism evidence="1 2">
    <name type="scientific">Brachionus plicatilis</name>
    <name type="common">Marine rotifer</name>
    <name type="synonym">Brachionus muelleri</name>
    <dbReference type="NCBI Taxonomy" id="10195"/>
    <lineage>
        <taxon>Eukaryota</taxon>
        <taxon>Metazoa</taxon>
        <taxon>Spiralia</taxon>
        <taxon>Gnathifera</taxon>
        <taxon>Rotifera</taxon>
        <taxon>Eurotatoria</taxon>
        <taxon>Monogononta</taxon>
        <taxon>Pseudotrocha</taxon>
        <taxon>Ploima</taxon>
        <taxon>Brachionidae</taxon>
        <taxon>Brachionus</taxon>
    </lineage>
</organism>
<dbReference type="OrthoDB" id="425619at2759"/>
<proteinExistence type="predicted"/>
<evidence type="ECO:0000313" key="2">
    <source>
        <dbReference type="Proteomes" id="UP000276133"/>
    </source>
</evidence>
<accession>A0A3M7PLE7</accession>
<keyword evidence="2" id="KW-1185">Reference proteome</keyword>
<protein>
    <submittedName>
        <fullName evidence="1">Uncharacterized protein</fullName>
    </submittedName>
</protein>
<gene>
    <name evidence="1" type="ORF">BpHYR1_035164</name>
</gene>
<dbReference type="EMBL" id="REGN01010155">
    <property type="protein sequence ID" value="RMZ99574.1"/>
    <property type="molecule type" value="Genomic_DNA"/>
</dbReference>
<dbReference type="AlphaFoldDB" id="A0A3M7PLE7"/>
<comment type="caution">
    <text evidence="1">The sequence shown here is derived from an EMBL/GenBank/DDBJ whole genome shotgun (WGS) entry which is preliminary data.</text>
</comment>
<dbReference type="Proteomes" id="UP000276133">
    <property type="component" value="Unassembled WGS sequence"/>
</dbReference>
<dbReference type="Gene3D" id="1.10.340.70">
    <property type="match status" value="1"/>
</dbReference>
<name>A0A3M7PLE7_BRAPC</name>
<sequence length="86" mass="10036">MGAEQMRDPLIVSIRNSILTNNLGENTAHRGKYHLDQDIVYCTERGKKLTYIPQHLVASVLEYYHNTSLAHVGRDKLHQILRNRFY</sequence>
<evidence type="ECO:0000313" key="1">
    <source>
        <dbReference type="EMBL" id="RMZ99574.1"/>
    </source>
</evidence>
<reference evidence="1 2" key="1">
    <citation type="journal article" date="2018" name="Sci. Rep.">
        <title>Genomic signatures of local adaptation to the degree of environmental predictability in rotifers.</title>
        <authorList>
            <person name="Franch-Gras L."/>
            <person name="Hahn C."/>
            <person name="Garcia-Roger E.M."/>
            <person name="Carmona M.J."/>
            <person name="Serra M."/>
            <person name="Gomez A."/>
        </authorList>
    </citation>
    <scope>NUCLEOTIDE SEQUENCE [LARGE SCALE GENOMIC DNA]</scope>
    <source>
        <strain evidence="1">HYR1</strain>
    </source>
</reference>